<gene>
    <name evidence="1" type="ORF">METZ01_LOCUS191826</name>
</gene>
<evidence type="ECO:0008006" key="2">
    <source>
        <dbReference type="Google" id="ProtNLM"/>
    </source>
</evidence>
<protein>
    <recommendedName>
        <fullName evidence="2">Haloalkane dehalogenase</fullName>
    </recommendedName>
</protein>
<dbReference type="EMBL" id="UINC01039868">
    <property type="protein sequence ID" value="SVB38972.1"/>
    <property type="molecule type" value="Genomic_DNA"/>
</dbReference>
<feature type="non-terminal residue" evidence="1">
    <location>
        <position position="51"/>
    </location>
</feature>
<sequence>MEILRTPDECFANLKDYRFEPHYTNIRTADGSDLRIHHLDEGLADGPLVLL</sequence>
<reference evidence="1" key="1">
    <citation type="submission" date="2018-05" db="EMBL/GenBank/DDBJ databases">
        <authorList>
            <person name="Lanie J.A."/>
            <person name="Ng W.-L."/>
            <person name="Kazmierczak K.M."/>
            <person name="Andrzejewski T.M."/>
            <person name="Davidsen T.M."/>
            <person name="Wayne K.J."/>
            <person name="Tettelin H."/>
            <person name="Glass J.I."/>
            <person name="Rusch D."/>
            <person name="Podicherti R."/>
            <person name="Tsui H.-C.T."/>
            <person name="Winkler M.E."/>
        </authorList>
    </citation>
    <scope>NUCLEOTIDE SEQUENCE</scope>
</reference>
<dbReference type="InterPro" id="IPR029058">
    <property type="entry name" value="AB_hydrolase_fold"/>
</dbReference>
<organism evidence="1">
    <name type="scientific">marine metagenome</name>
    <dbReference type="NCBI Taxonomy" id="408172"/>
    <lineage>
        <taxon>unclassified sequences</taxon>
        <taxon>metagenomes</taxon>
        <taxon>ecological metagenomes</taxon>
    </lineage>
</organism>
<proteinExistence type="predicted"/>
<name>A0A382DLS5_9ZZZZ</name>
<accession>A0A382DLS5</accession>
<dbReference type="AlphaFoldDB" id="A0A382DLS5"/>
<dbReference type="Gene3D" id="3.40.50.1820">
    <property type="entry name" value="alpha/beta hydrolase"/>
    <property type="match status" value="1"/>
</dbReference>
<evidence type="ECO:0000313" key="1">
    <source>
        <dbReference type="EMBL" id="SVB38972.1"/>
    </source>
</evidence>